<evidence type="ECO:0000313" key="3">
    <source>
        <dbReference type="Proteomes" id="UP000431533"/>
    </source>
</evidence>
<feature type="non-terminal residue" evidence="2">
    <location>
        <position position="1"/>
    </location>
</feature>
<gene>
    <name evidence="2" type="ORF">LHYA1_G007473</name>
</gene>
<accession>A0A8H8QX06</accession>
<dbReference type="AlphaFoldDB" id="A0A8H8QX06"/>
<dbReference type="GeneID" id="41987671"/>
<reference evidence="2 3" key="1">
    <citation type="submission" date="2018-05" db="EMBL/GenBank/DDBJ databases">
        <title>Genome sequencing and assembly of the regulated plant pathogen Lachnellula willkommii and related sister species for the development of diagnostic species identification markers.</title>
        <authorList>
            <person name="Giroux E."/>
            <person name="Bilodeau G."/>
        </authorList>
    </citation>
    <scope>NUCLEOTIDE SEQUENCE [LARGE SCALE GENOMIC DNA]</scope>
    <source>
        <strain evidence="2 3">CBS 185.66</strain>
    </source>
</reference>
<evidence type="ECO:0000313" key="2">
    <source>
        <dbReference type="EMBL" id="TVY22924.1"/>
    </source>
</evidence>
<name>A0A8H8QX06_9HELO</name>
<evidence type="ECO:0000259" key="1">
    <source>
        <dbReference type="Pfam" id="PF09347"/>
    </source>
</evidence>
<dbReference type="RefSeq" id="XP_031001712.1">
    <property type="nucleotide sequence ID" value="XM_031152402.1"/>
</dbReference>
<dbReference type="Pfam" id="PF09347">
    <property type="entry name" value="DUF1989"/>
    <property type="match status" value="1"/>
</dbReference>
<comment type="caution">
    <text evidence="2">The sequence shown here is derived from an EMBL/GenBank/DDBJ whole genome shotgun (WGS) entry which is preliminary data.</text>
</comment>
<feature type="domain" description="DUF1989" evidence="1">
    <location>
        <begin position="47"/>
        <end position="246"/>
    </location>
</feature>
<dbReference type="PANTHER" id="PTHR31527:SF0">
    <property type="entry name" value="RE64534P"/>
    <property type="match status" value="1"/>
</dbReference>
<proteinExistence type="predicted"/>
<sequence>MTTRNPTPSYDENPGNSAALYGDKALYREIGALSEDADRKTLVEGFEIPIRSGRAWVVKKGQLCTLSTPHGPQVGDLNLFSLDNPRERFWASRTKQLHASHVSVGDRLWSCLPYMRPLATIVGDSLVSCFLLGRGFEVVLLMLSRRVMVLMGVGGRVHDLLGTRCDPYGMYSTIMNKLLSGNDFDYHCHSNLTRAVMPFGLTEADVHDVINVFQVTGLNRDGKYFMETCPAKPGDYFTFFAETDLLCAMSSCPGGDLSVYGWGEDSAKRMLDTCRPLGVAVYEMKERDEVLKGWKESERPGYNGVHGLKMPVFGEQTK</sequence>
<keyword evidence="3" id="KW-1185">Reference proteome</keyword>
<organism evidence="2 3">
    <name type="scientific">Lachnellula hyalina</name>
    <dbReference type="NCBI Taxonomy" id="1316788"/>
    <lineage>
        <taxon>Eukaryota</taxon>
        <taxon>Fungi</taxon>
        <taxon>Dikarya</taxon>
        <taxon>Ascomycota</taxon>
        <taxon>Pezizomycotina</taxon>
        <taxon>Leotiomycetes</taxon>
        <taxon>Helotiales</taxon>
        <taxon>Lachnaceae</taxon>
        <taxon>Lachnellula</taxon>
    </lineage>
</organism>
<dbReference type="PANTHER" id="PTHR31527">
    <property type="entry name" value="RE64534P"/>
    <property type="match status" value="1"/>
</dbReference>
<dbReference type="InterPro" id="IPR018959">
    <property type="entry name" value="DUF1989"/>
</dbReference>
<dbReference type="EMBL" id="QGMH01000217">
    <property type="protein sequence ID" value="TVY22924.1"/>
    <property type="molecule type" value="Genomic_DNA"/>
</dbReference>
<dbReference type="Proteomes" id="UP000431533">
    <property type="component" value="Unassembled WGS sequence"/>
</dbReference>
<dbReference type="OrthoDB" id="504708at2759"/>
<protein>
    <recommendedName>
        <fullName evidence="1">DUF1989 domain-containing protein</fullName>
    </recommendedName>
</protein>